<feature type="transmembrane region" description="Helical" evidence="2">
    <location>
        <begin position="84"/>
        <end position="106"/>
    </location>
</feature>
<evidence type="ECO:0000256" key="2">
    <source>
        <dbReference type="SAM" id="Phobius"/>
    </source>
</evidence>
<name>A0ABU8RJ01_9ACTN</name>
<keyword evidence="2" id="KW-0472">Membrane</keyword>
<accession>A0ABU8RJ01</accession>
<dbReference type="Proteomes" id="UP001387100">
    <property type="component" value="Unassembled WGS sequence"/>
</dbReference>
<protein>
    <submittedName>
        <fullName evidence="3">DUF3054 domain-containing protein</fullName>
    </submittedName>
</protein>
<feature type="transmembrane region" description="Helical" evidence="2">
    <location>
        <begin position="53"/>
        <end position="72"/>
    </location>
</feature>
<feature type="transmembrane region" description="Helical" evidence="2">
    <location>
        <begin position="112"/>
        <end position="133"/>
    </location>
</feature>
<evidence type="ECO:0000256" key="1">
    <source>
        <dbReference type="SAM" id="MobiDB-lite"/>
    </source>
</evidence>
<evidence type="ECO:0000313" key="4">
    <source>
        <dbReference type="Proteomes" id="UP001387100"/>
    </source>
</evidence>
<comment type="caution">
    <text evidence="3">The sequence shown here is derived from an EMBL/GenBank/DDBJ whole genome shotgun (WGS) entry which is preliminary data.</text>
</comment>
<dbReference type="Pfam" id="PF11255">
    <property type="entry name" value="DUF3054"/>
    <property type="match status" value="1"/>
</dbReference>
<feature type="region of interest" description="Disordered" evidence="1">
    <location>
        <begin position="1"/>
        <end position="23"/>
    </location>
</feature>
<proteinExistence type="predicted"/>
<organism evidence="3 4">
    <name type="scientific">Pseudokineococcus basanitobsidens</name>
    <dbReference type="NCBI Taxonomy" id="1926649"/>
    <lineage>
        <taxon>Bacteria</taxon>
        <taxon>Bacillati</taxon>
        <taxon>Actinomycetota</taxon>
        <taxon>Actinomycetes</taxon>
        <taxon>Kineosporiales</taxon>
        <taxon>Kineosporiaceae</taxon>
        <taxon>Pseudokineococcus</taxon>
    </lineage>
</organism>
<dbReference type="InterPro" id="IPR021414">
    <property type="entry name" value="DUF3054"/>
</dbReference>
<keyword evidence="2" id="KW-0812">Transmembrane</keyword>
<sequence length="143" mass="14700">MSRRSRRAPSRPVVARAGGTAPARPPAAALVVDLLAVLVFAGVGRSSHAEGTGLLQVAGTALPFWVGVVLAWAVPRVHRDPTRLVPAGAVVLAGSVVVGVVLRLATGQGAPVSFVVVTVVVLAVLLLGWRALARWSARRAAVR</sequence>
<keyword evidence="2" id="KW-1133">Transmembrane helix</keyword>
<feature type="transmembrane region" description="Helical" evidence="2">
    <location>
        <begin position="21"/>
        <end position="41"/>
    </location>
</feature>
<dbReference type="RefSeq" id="WP_339574357.1">
    <property type="nucleotide sequence ID" value="NZ_JBBIAA010000005.1"/>
</dbReference>
<dbReference type="EMBL" id="JBBIAA010000005">
    <property type="protein sequence ID" value="MEJ5944971.1"/>
    <property type="molecule type" value="Genomic_DNA"/>
</dbReference>
<feature type="compositionally biased region" description="Low complexity" evidence="1">
    <location>
        <begin position="10"/>
        <end position="23"/>
    </location>
</feature>
<keyword evidence="4" id="KW-1185">Reference proteome</keyword>
<reference evidence="3 4" key="1">
    <citation type="journal article" date="2017" name="Int. J. Syst. Evol. Microbiol.">
        <title>Pseudokineococcus basanitobsidens sp. nov., isolated from volcanic rock.</title>
        <authorList>
            <person name="Lee D.W."/>
            <person name="Park M.Y."/>
            <person name="Kim J.J."/>
            <person name="Kim B.S."/>
        </authorList>
    </citation>
    <scope>NUCLEOTIDE SEQUENCE [LARGE SCALE GENOMIC DNA]</scope>
    <source>
        <strain evidence="3 4">DSM 103726</strain>
    </source>
</reference>
<evidence type="ECO:0000313" key="3">
    <source>
        <dbReference type="EMBL" id="MEJ5944971.1"/>
    </source>
</evidence>
<gene>
    <name evidence="3" type="ORF">WDZ17_06635</name>
</gene>